<dbReference type="Gene3D" id="2.40.33.20">
    <property type="entry name" value="PK beta-barrel domain-like"/>
    <property type="match status" value="1"/>
</dbReference>
<dbReference type="SUPFAM" id="SSF50800">
    <property type="entry name" value="PK beta-barrel domain-like"/>
    <property type="match status" value="1"/>
</dbReference>
<gene>
    <name evidence="2" type="ORF">LY71_103190</name>
</gene>
<reference evidence="2 3" key="1">
    <citation type="submission" date="2018-03" db="EMBL/GenBank/DDBJ databases">
        <title>Genomic Encyclopedia of Archaeal and Bacterial Type Strains, Phase II (KMG-II): from individual species to whole genera.</title>
        <authorList>
            <person name="Goeker M."/>
        </authorList>
    </citation>
    <scope>NUCLEOTIDE SEQUENCE [LARGE SCALE GENOMIC DNA]</scope>
    <source>
        <strain evidence="2 3">DSM 45416</strain>
    </source>
</reference>
<dbReference type="GO" id="GO:0030151">
    <property type="term" value="F:molybdenum ion binding"/>
    <property type="evidence" value="ECO:0007669"/>
    <property type="project" value="InterPro"/>
</dbReference>
<dbReference type="Proteomes" id="UP000239210">
    <property type="component" value="Unassembled WGS sequence"/>
</dbReference>
<dbReference type="AlphaFoldDB" id="A0A2T0TY61"/>
<dbReference type="GO" id="GO:0030170">
    <property type="term" value="F:pyridoxal phosphate binding"/>
    <property type="evidence" value="ECO:0007669"/>
    <property type="project" value="InterPro"/>
</dbReference>
<dbReference type="PANTHER" id="PTHR36930">
    <property type="entry name" value="METAL-SULFUR CLUSTER BIOSYNTHESIS PROTEINS YUAD-RELATED"/>
    <property type="match status" value="1"/>
</dbReference>
<comment type="caution">
    <text evidence="2">The sequence shown here is derived from an EMBL/GenBank/DDBJ whole genome shotgun (WGS) entry which is preliminary data.</text>
</comment>
<name>A0A2T0TY61_9ACTN</name>
<organism evidence="2 3">
    <name type="scientific">Geodermatophilus tzadiensis</name>
    <dbReference type="NCBI Taxonomy" id="1137988"/>
    <lineage>
        <taxon>Bacteria</taxon>
        <taxon>Bacillati</taxon>
        <taxon>Actinomycetota</taxon>
        <taxon>Actinomycetes</taxon>
        <taxon>Geodermatophilales</taxon>
        <taxon>Geodermatophilaceae</taxon>
        <taxon>Geodermatophilus</taxon>
    </lineage>
</organism>
<dbReference type="RefSeq" id="WP_211297168.1">
    <property type="nucleotide sequence ID" value="NZ_PVTG01000003.1"/>
</dbReference>
<dbReference type="InterPro" id="IPR011037">
    <property type="entry name" value="Pyrv_Knase-like_insert_dom_sf"/>
</dbReference>
<dbReference type="Pfam" id="PF03473">
    <property type="entry name" value="MOSC"/>
    <property type="match status" value="1"/>
</dbReference>
<sequence>MIDVELPPGPPASALARGFAACLASVTEVAVTDLPAPGEDLAHALGAWRGWLAGHGSGLVPIADPVRFQWPGWWIAVVEQEDGGTGGGAGGGAAAVLAFGTPPGVVLSPQTPALLGRATADLRIREAHAVASLDPVPRRGPVAEVLRGTVEGLAVAPAAEAPMRLLDVAHARAGRGLDGDRYAVGAGTFSPRAGRRPGYDLTLVAAEVLDELAAAGVPLDLAGTRRNVLTRGIDVNALVGRRFRVGEVLCEGRRLCEPCVHLDRLSGPGTLRPLIHRGGLRADVLTDGEIRVGAPVVAE</sequence>
<protein>
    <recommendedName>
        <fullName evidence="1">MOSC domain-containing protein</fullName>
    </recommendedName>
</protein>
<dbReference type="InterPro" id="IPR005302">
    <property type="entry name" value="MoCF_Sase_C"/>
</dbReference>
<dbReference type="PANTHER" id="PTHR36930:SF1">
    <property type="entry name" value="MOSC DOMAIN-CONTAINING PROTEIN"/>
    <property type="match status" value="1"/>
</dbReference>
<dbReference type="InterPro" id="IPR052716">
    <property type="entry name" value="MOSC_domain"/>
</dbReference>
<dbReference type="PROSITE" id="PS51340">
    <property type="entry name" value="MOSC"/>
    <property type="match status" value="1"/>
</dbReference>
<feature type="domain" description="MOSC" evidence="1">
    <location>
        <begin position="163"/>
        <end position="299"/>
    </location>
</feature>
<evidence type="ECO:0000313" key="2">
    <source>
        <dbReference type="EMBL" id="PRY50626.1"/>
    </source>
</evidence>
<dbReference type="GO" id="GO:0003824">
    <property type="term" value="F:catalytic activity"/>
    <property type="evidence" value="ECO:0007669"/>
    <property type="project" value="InterPro"/>
</dbReference>
<dbReference type="EMBL" id="PVTG01000003">
    <property type="protein sequence ID" value="PRY50626.1"/>
    <property type="molecule type" value="Genomic_DNA"/>
</dbReference>
<keyword evidence="3" id="KW-1185">Reference proteome</keyword>
<evidence type="ECO:0000259" key="1">
    <source>
        <dbReference type="PROSITE" id="PS51340"/>
    </source>
</evidence>
<accession>A0A2T0TY61</accession>
<proteinExistence type="predicted"/>
<evidence type="ECO:0000313" key="3">
    <source>
        <dbReference type="Proteomes" id="UP000239210"/>
    </source>
</evidence>